<dbReference type="AlphaFoldDB" id="C0M6U9"/>
<reference evidence="2 3" key="1">
    <citation type="journal article" date="2009" name="PLoS Pathog.">
        <title>Genomic evidence for the evolution of Streptococcus equi: host restriction, increased virulence, and genetic exchange with human pathogens.</title>
        <authorList>
            <person name="Holden M.T.G."/>
            <person name="Heather Z."/>
            <person name="Paillot R."/>
            <person name="Steward K.F."/>
            <person name="Webb K."/>
            <person name="Ainslie F."/>
            <person name="Jourdan T."/>
            <person name="Bason N.C."/>
            <person name="Holroyd N.E."/>
            <person name="Mungall K."/>
            <person name="Quail M.A."/>
            <person name="Sanders M."/>
            <person name="Simmonds M."/>
            <person name="Willey D."/>
            <person name="Brooks K."/>
            <person name="Aanensen D.M."/>
            <person name="Spratt B.G."/>
            <person name="Jolley K.A."/>
            <person name="Maiden M.C.J."/>
            <person name="Kehoe M."/>
            <person name="Chanter N."/>
            <person name="Bentley S.D."/>
            <person name="Robinson C."/>
            <person name="Maskell D.J."/>
            <person name="Parkhill J."/>
            <person name="Waller A.S."/>
        </authorList>
    </citation>
    <scope>NUCLEOTIDE SEQUENCE [LARGE SCALE GENOMIC DNA]</scope>
    <source>
        <strain evidence="2 3">4047</strain>
    </source>
</reference>
<dbReference type="InterPro" id="IPR025580">
    <property type="entry name" value="Gp46"/>
</dbReference>
<evidence type="ECO:0000313" key="3">
    <source>
        <dbReference type="Proteomes" id="UP000001365"/>
    </source>
</evidence>
<protein>
    <submittedName>
        <fullName evidence="2">Hypothetical phage protein</fullName>
    </submittedName>
</protein>
<proteinExistence type="predicted"/>
<dbReference type="Pfam" id="PF14265">
    <property type="entry name" value="DUF4355"/>
    <property type="match status" value="1"/>
</dbReference>
<organism evidence="2 3">
    <name type="scientific">Streptococcus equi subsp. equi (strain 4047)</name>
    <dbReference type="NCBI Taxonomy" id="553482"/>
    <lineage>
        <taxon>Bacteria</taxon>
        <taxon>Bacillati</taxon>
        <taxon>Bacillota</taxon>
        <taxon>Bacilli</taxon>
        <taxon>Lactobacillales</taxon>
        <taxon>Streptococcaceae</taxon>
        <taxon>Streptococcus</taxon>
    </lineage>
</organism>
<name>C0M6U9_STRE4</name>
<dbReference type="EMBL" id="FM204883">
    <property type="protein sequence ID" value="CAW94844.1"/>
    <property type="molecule type" value="Genomic_DNA"/>
</dbReference>
<dbReference type="KEGG" id="seu:SEQ_1751"/>
<feature type="compositionally biased region" description="Polar residues" evidence="1">
    <location>
        <begin position="57"/>
        <end position="71"/>
    </location>
</feature>
<sequence length="219" mass="24192">MCLKARLAWEEKMNKKLLEKLFKCAPDTGTGSGGASDADSQQSETDGEPSSEDSFKAPQSQSELDSYTNKAIQKALENQRKDEAKRIEEAVKAALDKEKDYSKLSEEERQQREFEDSKKAFEAEKAKFEHDKLVVQVEKDLIAKGLPSEFAELLATKDAENALEQVKTFEAAFKKAVADEVKKTVRQLTPSTGAGAISTQTNYGANLASKIAQQSTTLF</sequence>
<evidence type="ECO:0000313" key="2">
    <source>
        <dbReference type="EMBL" id="CAW94844.1"/>
    </source>
</evidence>
<gene>
    <name evidence="2" type="ordered locus">SEQ_1751</name>
</gene>
<accession>C0M6U9</accession>
<dbReference type="HOGENOM" id="CLU_113327_0_0_9"/>
<dbReference type="Proteomes" id="UP000001365">
    <property type="component" value="Chromosome"/>
</dbReference>
<feature type="region of interest" description="Disordered" evidence="1">
    <location>
        <begin position="24"/>
        <end position="82"/>
    </location>
</feature>
<evidence type="ECO:0000256" key="1">
    <source>
        <dbReference type="SAM" id="MobiDB-lite"/>
    </source>
</evidence>